<comment type="catalytic activity">
    <reaction evidence="13">
        <text>L-seryl-[protein] + ATP = O-phospho-L-seryl-[protein] + ADP + H(+)</text>
        <dbReference type="Rhea" id="RHEA:17989"/>
        <dbReference type="Rhea" id="RHEA-COMP:9863"/>
        <dbReference type="Rhea" id="RHEA-COMP:11604"/>
        <dbReference type="ChEBI" id="CHEBI:15378"/>
        <dbReference type="ChEBI" id="CHEBI:29999"/>
        <dbReference type="ChEBI" id="CHEBI:30616"/>
        <dbReference type="ChEBI" id="CHEBI:83421"/>
        <dbReference type="ChEBI" id="CHEBI:456216"/>
        <dbReference type="EC" id="2.7.11.1"/>
    </reaction>
</comment>
<dbReference type="PROSITE" id="PS00107">
    <property type="entry name" value="PROTEIN_KINASE_ATP"/>
    <property type="match status" value="1"/>
</dbReference>
<dbReference type="GO" id="GO:0005730">
    <property type="term" value="C:nucleolus"/>
    <property type="evidence" value="ECO:0007669"/>
    <property type="project" value="UniProtKB-SubCell"/>
</dbReference>
<feature type="repeat" description="ANK" evidence="14">
    <location>
        <begin position="916"/>
        <end position="948"/>
    </location>
</feature>
<dbReference type="SMART" id="SM00248">
    <property type="entry name" value="ANK"/>
    <property type="match status" value="8"/>
</dbReference>
<name>A0AAW1PJF0_9CHLO</name>
<dbReference type="Pfam" id="PF06870">
    <property type="entry name" value="RNA_pol_I_A49"/>
    <property type="match status" value="1"/>
</dbReference>
<dbReference type="Pfam" id="PF00069">
    <property type="entry name" value="Pkinase"/>
    <property type="match status" value="1"/>
</dbReference>
<reference evidence="18 19" key="1">
    <citation type="journal article" date="2024" name="Nat. Commun.">
        <title>Phylogenomics reveals the evolutionary origins of lichenization in chlorophyte algae.</title>
        <authorList>
            <person name="Puginier C."/>
            <person name="Libourel C."/>
            <person name="Otte J."/>
            <person name="Skaloud P."/>
            <person name="Haon M."/>
            <person name="Grisel S."/>
            <person name="Petersen M."/>
            <person name="Berrin J.G."/>
            <person name="Delaux P.M."/>
            <person name="Dal Grande F."/>
            <person name="Keller J."/>
        </authorList>
    </citation>
    <scope>NUCLEOTIDE SEQUENCE [LARGE SCALE GENOMIC DNA]</scope>
    <source>
        <strain evidence="18 19">SAG 2043</strain>
    </source>
</reference>
<dbReference type="GO" id="GO:0000428">
    <property type="term" value="C:DNA-directed RNA polymerase complex"/>
    <property type="evidence" value="ECO:0007669"/>
    <property type="project" value="UniProtKB-KW"/>
</dbReference>
<evidence type="ECO:0000256" key="15">
    <source>
        <dbReference type="PROSITE-ProRule" id="PRU10141"/>
    </source>
</evidence>
<feature type="compositionally biased region" description="Polar residues" evidence="16">
    <location>
        <begin position="73"/>
        <end position="82"/>
    </location>
</feature>
<dbReference type="Proteomes" id="UP001489004">
    <property type="component" value="Unassembled WGS sequence"/>
</dbReference>
<keyword evidence="5" id="KW-0723">Serine/threonine-protein kinase</keyword>
<dbReference type="SUPFAM" id="SSF48403">
    <property type="entry name" value="Ankyrin repeat"/>
    <property type="match status" value="1"/>
</dbReference>
<feature type="repeat" description="ANK" evidence="14">
    <location>
        <begin position="949"/>
        <end position="981"/>
    </location>
</feature>
<dbReference type="PANTHER" id="PTHR24363:SF0">
    <property type="entry name" value="SERINE_THREONINE KINASE LIKE DOMAIN CONTAINING 1"/>
    <property type="match status" value="1"/>
</dbReference>
<dbReference type="Gene3D" id="1.10.510.10">
    <property type="entry name" value="Transferase(Phosphotransferase) domain 1"/>
    <property type="match status" value="1"/>
</dbReference>
<dbReference type="InterPro" id="IPR011009">
    <property type="entry name" value="Kinase-like_dom_sf"/>
</dbReference>
<feature type="repeat" description="ANK" evidence="14">
    <location>
        <begin position="1060"/>
        <end position="1092"/>
    </location>
</feature>
<feature type="region of interest" description="Disordered" evidence="16">
    <location>
        <begin position="491"/>
        <end position="514"/>
    </location>
</feature>
<dbReference type="InterPro" id="IPR017441">
    <property type="entry name" value="Protein_kinase_ATP_BS"/>
</dbReference>
<protein>
    <recommendedName>
        <fullName evidence="3">non-specific serine/threonine protein kinase</fullName>
        <ecNumber evidence="3">2.7.11.1</ecNumber>
    </recommendedName>
</protein>
<sequence length="1501" mass="161072">MSTSLQPCTGGLAHRRCRDAGPCSTSYAVLPVRQNHSHAGLGREGLTARRSTQPRSRGAKHSRTYAASEDFASEQQKTGLQTTARTAAGAIWTGDHKPGDVLGGKYTVQEVLGRGSTGVTYKAKEPDGKVVAVKALSLRSMSDWKQLDLFEREAKILESLTHPGIPAYLDYFEEDSERDKGFYLVQELAQGRSLADMVREGWRADEAEVMRIGVEVLSILEYLGSRRPAVIHRDVKPENLVLEGGKAGGRVFLVDFGGVQAAAASGSAGLGSTIIGTYGYMAPEQFRGTAKPASDLYALGGTLLFLLSGQPPSAFPQERMRIEYQDKVTVGPQLDAVLEGLLEPLVEDRLSAAEALRVLRGEDAIINARASGHQSSHLATRDQPPGARSLVRQRGKTLEIEIPPVKLLDSDKLAQGSFAVAWNAFVAVWTVGAVAGGGLLFAAFSLPFWFAGWQLGKDALLPSLMRQKLEIGPQRWQMRQQLPFVRQKQPEWPELEDDGTEASQSGGRGVSGRTKDLRGAKVVVHAYVNGVPQTHIEVMEGFQTHVFGEGLTRPAEAGDLPTALELCKVRPSQEDLDKALFAASGVGEDTGIVQILLQHGACATSVQEEVLALATAYRNIPPHHPEACTAQDAYRLEELIPASCWYSLQIFQFQKAVEDTDARKEMAEPHGAVPMPAYILERLAGLKLTSDQKLVQRRLRCLAFLAALMKVVVLEALLELFYHHRTEGTVKFYECSKETGGLMLLYILICGAPGWGRRHACIPLRRAARSSEAGRGGHGNQAQGAGLHHHGCLGRAPGPQSLQGAAAAAADPAAQTLIGVLPQPQDWPNSPAFGSQGRAIERGGRAAGGWGRCPSARQASRAKLSVVDALLAAGADVNVQNQDGRTALHKAATGCSLHVVDALLAAGVDVHRQDKDGKTALLMAAMYARDDVAADLLQAGPNIDHANQDGDTALHEAAVSGDASTVALLLEAGADVNLQNKDNHTAAEMAKAGSHTAILELIADPERLRQRPEQQVVNAAREGSLHHVINLLRTKAGLAMSETAQRVLLAAITCGRAKLNGQVPLHIAAQKGALDIVKALLEAGDDASSKNQAGDTALHLVASRGHIHVAEALLAAAIDVNCQDEDGYTALHRATHQGHVAMNKDGQMATEMASAIKKPAIVALLKAVRVPAKLERYLTEWQVGGAIVLQINTLVESLHAAARQEANALDILNRLIKAGEGLEAVSQLQAVMTTMQQADHDIQAVSTTMHEQERVFAGVKARILPMLQHAPSDNLDSNANLAADLAAHVTQKDASEVTILRSAHKLQELYEQKAKLHTIRQQEHARARTSLQTILDRVTIGMQAPTAASRDITDYTVAGAECSNLVMRCNTELVPALQATAAAATGLRACLEAQAAVLDSLVPACAAGCQKASKQLCSMTADLPGGDAGMAREIAYPQQQQRVANFKIKGMEELQKAKALAQHHIEQLPELRKQLMDARLQMITVEGHAKKLRIQKLQGRP</sequence>
<evidence type="ECO:0000256" key="3">
    <source>
        <dbReference type="ARBA" id="ARBA00012513"/>
    </source>
</evidence>
<evidence type="ECO:0000256" key="11">
    <source>
        <dbReference type="ARBA" id="ARBA00023242"/>
    </source>
</evidence>
<dbReference type="EMBL" id="JALJOR010000010">
    <property type="protein sequence ID" value="KAK9809970.1"/>
    <property type="molecule type" value="Genomic_DNA"/>
</dbReference>
<dbReference type="InterPro" id="IPR000719">
    <property type="entry name" value="Prot_kinase_dom"/>
</dbReference>
<keyword evidence="19" id="KW-1185">Reference proteome</keyword>
<dbReference type="GO" id="GO:0005524">
    <property type="term" value="F:ATP binding"/>
    <property type="evidence" value="ECO:0007669"/>
    <property type="project" value="UniProtKB-UniRule"/>
</dbReference>
<evidence type="ECO:0000256" key="5">
    <source>
        <dbReference type="ARBA" id="ARBA00022527"/>
    </source>
</evidence>
<evidence type="ECO:0000259" key="17">
    <source>
        <dbReference type="PROSITE" id="PS50011"/>
    </source>
</evidence>
<keyword evidence="10" id="KW-0804">Transcription</keyword>
<proteinExistence type="inferred from homology"/>
<evidence type="ECO:0000256" key="16">
    <source>
        <dbReference type="SAM" id="MobiDB-lite"/>
    </source>
</evidence>
<evidence type="ECO:0000256" key="4">
    <source>
        <dbReference type="ARBA" id="ARBA00022478"/>
    </source>
</evidence>
<dbReference type="PROSITE" id="PS50297">
    <property type="entry name" value="ANK_REP_REGION"/>
    <property type="match status" value="5"/>
</dbReference>
<feature type="region of interest" description="Disordered" evidence="16">
    <location>
        <begin position="35"/>
        <end position="82"/>
    </location>
</feature>
<dbReference type="PROSITE" id="PS50011">
    <property type="entry name" value="PROTEIN_KINASE_DOM"/>
    <property type="match status" value="1"/>
</dbReference>
<comment type="caution">
    <text evidence="18">The sequence shown here is derived from an EMBL/GenBank/DDBJ whole genome shotgun (WGS) entry which is preliminary data.</text>
</comment>
<evidence type="ECO:0000256" key="12">
    <source>
        <dbReference type="ARBA" id="ARBA00047899"/>
    </source>
</evidence>
<dbReference type="GO" id="GO:0004674">
    <property type="term" value="F:protein serine/threonine kinase activity"/>
    <property type="evidence" value="ECO:0007669"/>
    <property type="project" value="UniProtKB-KW"/>
</dbReference>
<dbReference type="PANTHER" id="PTHR24363">
    <property type="entry name" value="SERINE/THREONINE PROTEIN KINASE"/>
    <property type="match status" value="1"/>
</dbReference>
<dbReference type="PROSITE" id="PS00108">
    <property type="entry name" value="PROTEIN_KINASE_ST"/>
    <property type="match status" value="1"/>
</dbReference>
<dbReference type="GO" id="GO:0006351">
    <property type="term" value="P:DNA-templated transcription"/>
    <property type="evidence" value="ECO:0007669"/>
    <property type="project" value="InterPro"/>
</dbReference>
<dbReference type="SUPFAM" id="SSF56112">
    <property type="entry name" value="Protein kinase-like (PK-like)"/>
    <property type="match status" value="1"/>
</dbReference>
<dbReference type="CDD" id="cd14014">
    <property type="entry name" value="STKc_PknB_like"/>
    <property type="match status" value="1"/>
</dbReference>
<feature type="repeat" description="ANK" evidence="14">
    <location>
        <begin position="883"/>
        <end position="915"/>
    </location>
</feature>
<evidence type="ECO:0000256" key="2">
    <source>
        <dbReference type="ARBA" id="ARBA00009430"/>
    </source>
</evidence>
<feature type="domain" description="Protein kinase" evidence="17">
    <location>
        <begin position="106"/>
        <end position="366"/>
    </location>
</feature>
<comment type="similarity">
    <text evidence="2">Belongs to the eukaryotic RPA49/POLR1E RNA polymerase subunit family.</text>
</comment>
<dbReference type="EC" id="2.7.11.1" evidence="3"/>
<dbReference type="Pfam" id="PF00023">
    <property type="entry name" value="Ank"/>
    <property type="match status" value="1"/>
</dbReference>
<accession>A0AAW1PJF0</accession>
<dbReference type="InterPro" id="IPR036770">
    <property type="entry name" value="Ankyrin_rpt-contain_sf"/>
</dbReference>
<keyword evidence="8" id="KW-0418">Kinase</keyword>
<gene>
    <name evidence="18" type="ORF">WJX72_002794</name>
</gene>
<evidence type="ECO:0000313" key="18">
    <source>
        <dbReference type="EMBL" id="KAK9809970.1"/>
    </source>
</evidence>
<keyword evidence="14" id="KW-0040">ANK repeat</keyword>
<feature type="region of interest" description="Disordered" evidence="16">
    <location>
        <begin position="771"/>
        <end position="790"/>
    </location>
</feature>
<dbReference type="InterPro" id="IPR008271">
    <property type="entry name" value="Ser/Thr_kinase_AS"/>
</dbReference>
<dbReference type="SMART" id="SM00220">
    <property type="entry name" value="S_TKc"/>
    <property type="match status" value="1"/>
</dbReference>
<evidence type="ECO:0000256" key="13">
    <source>
        <dbReference type="ARBA" id="ARBA00048679"/>
    </source>
</evidence>
<dbReference type="GO" id="GO:0003677">
    <property type="term" value="F:DNA binding"/>
    <property type="evidence" value="ECO:0007669"/>
    <property type="project" value="InterPro"/>
</dbReference>
<keyword evidence="4" id="KW-0240">DNA-directed RNA polymerase</keyword>
<feature type="repeat" description="ANK" evidence="14">
    <location>
        <begin position="1093"/>
        <end position="1125"/>
    </location>
</feature>
<evidence type="ECO:0000256" key="6">
    <source>
        <dbReference type="ARBA" id="ARBA00022679"/>
    </source>
</evidence>
<evidence type="ECO:0000256" key="7">
    <source>
        <dbReference type="ARBA" id="ARBA00022741"/>
    </source>
</evidence>
<keyword evidence="11" id="KW-0539">Nucleus</keyword>
<keyword evidence="7 15" id="KW-0547">Nucleotide-binding</keyword>
<dbReference type="InterPro" id="IPR009668">
    <property type="entry name" value="RNA_pol-assoc_fac_A49-like"/>
</dbReference>
<dbReference type="InterPro" id="IPR002110">
    <property type="entry name" value="Ankyrin_rpt"/>
</dbReference>
<evidence type="ECO:0000256" key="8">
    <source>
        <dbReference type="ARBA" id="ARBA00022777"/>
    </source>
</evidence>
<evidence type="ECO:0000313" key="19">
    <source>
        <dbReference type="Proteomes" id="UP001489004"/>
    </source>
</evidence>
<evidence type="ECO:0000256" key="9">
    <source>
        <dbReference type="ARBA" id="ARBA00022840"/>
    </source>
</evidence>
<dbReference type="Pfam" id="PF12796">
    <property type="entry name" value="Ank_2"/>
    <property type="match status" value="2"/>
</dbReference>
<dbReference type="PROSITE" id="PS50088">
    <property type="entry name" value="ANK_REPEAT"/>
    <property type="match status" value="5"/>
</dbReference>
<evidence type="ECO:0000256" key="14">
    <source>
        <dbReference type="PROSITE-ProRule" id="PRU00023"/>
    </source>
</evidence>
<comment type="subcellular location">
    <subcellularLocation>
        <location evidence="1">Nucleus</location>
        <location evidence="1">Nucleolus</location>
    </subcellularLocation>
</comment>
<keyword evidence="6" id="KW-0808">Transferase</keyword>
<feature type="binding site" evidence="15">
    <location>
        <position position="134"/>
    </location>
    <ligand>
        <name>ATP</name>
        <dbReference type="ChEBI" id="CHEBI:30616"/>
    </ligand>
</feature>
<dbReference type="Gene3D" id="1.25.40.20">
    <property type="entry name" value="Ankyrin repeat-containing domain"/>
    <property type="match status" value="3"/>
</dbReference>
<evidence type="ECO:0000256" key="1">
    <source>
        <dbReference type="ARBA" id="ARBA00004604"/>
    </source>
</evidence>
<comment type="catalytic activity">
    <reaction evidence="12">
        <text>L-threonyl-[protein] + ATP = O-phospho-L-threonyl-[protein] + ADP + H(+)</text>
        <dbReference type="Rhea" id="RHEA:46608"/>
        <dbReference type="Rhea" id="RHEA-COMP:11060"/>
        <dbReference type="Rhea" id="RHEA-COMP:11605"/>
        <dbReference type="ChEBI" id="CHEBI:15378"/>
        <dbReference type="ChEBI" id="CHEBI:30013"/>
        <dbReference type="ChEBI" id="CHEBI:30616"/>
        <dbReference type="ChEBI" id="CHEBI:61977"/>
        <dbReference type="ChEBI" id="CHEBI:456216"/>
        <dbReference type="EC" id="2.7.11.1"/>
    </reaction>
</comment>
<evidence type="ECO:0000256" key="10">
    <source>
        <dbReference type="ARBA" id="ARBA00023163"/>
    </source>
</evidence>
<keyword evidence="9 15" id="KW-0067">ATP-binding</keyword>
<organism evidence="18 19">
    <name type="scientific">[Myrmecia] bisecta</name>
    <dbReference type="NCBI Taxonomy" id="41462"/>
    <lineage>
        <taxon>Eukaryota</taxon>
        <taxon>Viridiplantae</taxon>
        <taxon>Chlorophyta</taxon>
        <taxon>core chlorophytes</taxon>
        <taxon>Trebouxiophyceae</taxon>
        <taxon>Trebouxiales</taxon>
        <taxon>Trebouxiaceae</taxon>
        <taxon>Myrmecia</taxon>
    </lineage>
</organism>